<dbReference type="RefSeq" id="WP_338204075.1">
    <property type="nucleotide sequence ID" value="NZ_JAEKNR010000198.1"/>
</dbReference>
<dbReference type="AlphaFoldDB" id="A0A934NB00"/>
<protein>
    <submittedName>
        <fullName evidence="1">Uncharacterized protein</fullName>
    </submittedName>
</protein>
<name>A0A934NB00_9BACT</name>
<dbReference type="EMBL" id="JAEKNR010000198">
    <property type="protein sequence ID" value="MBJ7600304.1"/>
    <property type="molecule type" value="Genomic_DNA"/>
</dbReference>
<gene>
    <name evidence="1" type="ORF">JF922_19795</name>
</gene>
<reference evidence="1" key="1">
    <citation type="submission" date="2020-10" db="EMBL/GenBank/DDBJ databases">
        <title>Ca. Dormibacterota MAGs.</title>
        <authorList>
            <person name="Montgomery K."/>
        </authorList>
    </citation>
    <scope>NUCLEOTIDE SEQUENCE [LARGE SCALE GENOMIC DNA]</scope>
    <source>
        <strain evidence="1">SC8812_S17_10</strain>
    </source>
</reference>
<dbReference type="Proteomes" id="UP000612893">
    <property type="component" value="Unassembled WGS sequence"/>
</dbReference>
<organism evidence="1 2">
    <name type="scientific">Candidatus Nephthysia bennettiae</name>
    <dbReference type="NCBI Taxonomy" id="3127016"/>
    <lineage>
        <taxon>Bacteria</taxon>
        <taxon>Bacillati</taxon>
        <taxon>Candidatus Dormiibacterota</taxon>
        <taxon>Candidatus Dormibacteria</taxon>
        <taxon>Candidatus Dormibacterales</taxon>
        <taxon>Candidatus Dormibacteraceae</taxon>
        <taxon>Candidatus Nephthysia</taxon>
    </lineage>
</organism>
<proteinExistence type="predicted"/>
<accession>A0A934NB00</accession>
<keyword evidence="2" id="KW-1185">Reference proteome</keyword>
<evidence type="ECO:0000313" key="1">
    <source>
        <dbReference type="EMBL" id="MBJ7600304.1"/>
    </source>
</evidence>
<comment type="caution">
    <text evidence="1">The sequence shown here is derived from an EMBL/GenBank/DDBJ whole genome shotgun (WGS) entry which is preliminary data.</text>
</comment>
<sequence length="50" mass="5110">MTSEIYAKAAGPIALGGDLRVSSASEGVLARCESLGIAFLLEEEQELAAA</sequence>
<evidence type="ECO:0000313" key="2">
    <source>
        <dbReference type="Proteomes" id="UP000612893"/>
    </source>
</evidence>